<dbReference type="VEuPathDB" id="PlasmoDB:PGAL8A_00232300"/>
<evidence type="ECO:0000313" key="3">
    <source>
        <dbReference type="Proteomes" id="UP000220797"/>
    </source>
</evidence>
<dbReference type="OMA" id="DAYWVIT"/>
<feature type="domain" description="CS" evidence="1">
    <location>
        <begin position="241"/>
        <end position="339"/>
    </location>
</feature>
<dbReference type="InterPro" id="IPR007052">
    <property type="entry name" value="CS_dom"/>
</dbReference>
<dbReference type="Proteomes" id="UP000220797">
    <property type="component" value="Unassembled WGS sequence"/>
</dbReference>
<sequence length="341" mass="40907">MLHLLKKIYIIFSILFFFQWDVINSLNFHFKVREYNTKIVSDYFYLNKKLFNNYLFLKTFKKKKFLLKTKKIKSTNENEEDNLGIEIEDLIKNIEKGNYGEDSLKLYKEIENNSKLKEEEEKKIIEKYEKKMNIYNVDDVIKNTDDKLKKCVRSAFSSTSKSETEDPYIKKEHNIMNKIGETFDEIIDDDYPEEELNISNIYKKVNSTKDNNSDSPFKNAAKTLLKYKGLLRMPFEKCPLLNNSYFHWRESMNYIECYIPIFQGTVNKDILFYFKNDYIKLEILKGSDKILLLDHKLCGKINYADTYWVITNDYIVNEKHINLIMPKLGNYLYIWEKLLQD</sequence>
<dbReference type="RefSeq" id="XP_028527740.1">
    <property type="nucleotide sequence ID" value="XM_028671048.1"/>
</dbReference>
<accession>A0A1J1GQW0</accession>
<evidence type="ECO:0000313" key="2">
    <source>
        <dbReference type="EMBL" id="CRG94926.1"/>
    </source>
</evidence>
<dbReference type="Pfam" id="PF04969">
    <property type="entry name" value="CS"/>
    <property type="match status" value="1"/>
</dbReference>
<dbReference type="OrthoDB" id="375407at2759"/>
<dbReference type="InterPro" id="IPR008978">
    <property type="entry name" value="HSP20-like_chaperone"/>
</dbReference>
<dbReference type="AlphaFoldDB" id="A0A1J1GQW0"/>
<name>A0A1J1GQW0_PLAGA</name>
<dbReference type="Gene3D" id="2.60.40.790">
    <property type="match status" value="1"/>
</dbReference>
<organism evidence="2 3">
    <name type="scientific">Plasmodium gallinaceum</name>
    <dbReference type="NCBI Taxonomy" id="5849"/>
    <lineage>
        <taxon>Eukaryota</taxon>
        <taxon>Sar</taxon>
        <taxon>Alveolata</taxon>
        <taxon>Apicomplexa</taxon>
        <taxon>Aconoidasida</taxon>
        <taxon>Haemosporida</taxon>
        <taxon>Plasmodiidae</taxon>
        <taxon>Plasmodium</taxon>
        <taxon>Plasmodium (Haemamoeba)</taxon>
    </lineage>
</organism>
<proteinExistence type="predicted"/>
<protein>
    <recommendedName>
        <fullName evidence="1">CS domain-containing protein</fullName>
    </recommendedName>
</protein>
<reference evidence="2" key="1">
    <citation type="submission" date="2015-04" db="EMBL/GenBank/DDBJ databases">
        <authorList>
            <consortium name="Pathogen Informatics"/>
        </authorList>
    </citation>
    <scope>NUCLEOTIDE SEQUENCE [LARGE SCALE GENOMIC DNA]</scope>
    <source>
        <strain evidence="2">8A</strain>
    </source>
</reference>
<evidence type="ECO:0000259" key="1">
    <source>
        <dbReference type="PROSITE" id="PS51203"/>
    </source>
</evidence>
<comment type="caution">
    <text evidence="2">The sequence shown here is derived from an EMBL/GenBank/DDBJ whole genome shotgun (WGS) entry which is preliminary data.</text>
</comment>
<keyword evidence="3" id="KW-1185">Reference proteome</keyword>
<dbReference type="EMBL" id="CVMV01000032">
    <property type="protein sequence ID" value="CRG94926.1"/>
    <property type="molecule type" value="Genomic_DNA"/>
</dbReference>
<dbReference type="GeneID" id="39730850"/>
<gene>
    <name evidence="2" type="ORF">PGAL8A_00232300</name>
</gene>
<dbReference type="PROSITE" id="PS51203">
    <property type="entry name" value="CS"/>
    <property type="match status" value="1"/>
</dbReference>
<dbReference type="SUPFAM" id="SSF49764">
    <property type="entry name" value="HSP20-like chaperones"/>
    <property type="match status" value="1"/>
</dbReference>